<evidence type="ECO:0000256" key="1">
    <source>
        <dbReference type="SAM" id="MobiDB-lite"/>
    </source>
</evidence>
<evidence type="ECO:0000313" key="3">
    <source>
        <dbReference type="Proteomes" id="UP001176941"/>
    </source>
</evidence>
<organism evidence="2 3">
    <name type="scientific">Rangifer tarandus platyrhynchus</name>
    <name type="common">Svalbard reindeer</name>
    <dbReference type="NCBI Taxonomy" id="3082113"/>
    <lineage>
        <taxon>Eukaryota</taxon>
        <taxon>Metazoa</taxon>
        <taxon>Chordata</taxon>
        <taxon>Craniata</taxon>
        <taxon>Vertebrata</taxon>
        <taxon>Euteleostomi</taxon>
        <taxon>Mammalia</taxon>
        <taxon>Eutheria</taxon>
        <taxon>Laurasiatheria</taxon>
        <taxon>Artiodactyla</taxon>
        <taxon>Ruminantia</taxon>
        <taxon>Pecora</taxon>
        <taxon>Cervidae</taxon>
        <taxon>Odocoileinae</taxon>
        <taxon>Rangifer</taxon>
    </lineage>
</organism>
<proteinExistence type="predicted"/>
<gene>
    <name evidence="2" type="ORF">MRATA1EN1_LOCUS27272</name>
</gene>
<dbReference type="EMBL" id="OX459943">
    <property type="protein sequence ID" value="CAI9178310.1"/>
    <property type="molecule type" value="Genomic_DNA"/>
</dbReference>
<dbReference type="Proteomes" id="UP001176941">
    <property type="component" value="Chromosome 7"/>
</dbReference>
<accession>A0ABN8ZXY8</accession>
<protein>
    <submittedName>
        <fullName evidence="2">Uncharacterized protein</fullName>
    </submittedName>
</protein>
<keyword evidence="3" id="KW-1185">Reference proteome</keyword>
<sequence length="122" mass="13043">MLCASSTRDTERHMPRSPPGTRLKQALRDQGQLQEVAWSAYLVTLPLSPEPEWPLPGRSTCCRVPLLRLQPLGSSGPSQPPLLAGQGPETSLAGLWLDSPALSGPPRFVELPAGLAQGVEGR</sequence>
<evidence type="ECO:0000313" key="2">
    <source>
        <dbReference type="EMBL" id="CAI9178310.1"/>
    </source>
</evidence>
<feature type="region of interest" description="Disordered" evidence="1">
    <location>
        <begin position="1"/>
        <end position="24"/>
    </location>
</feature>
<reference evidence="2" key="1">
    <citation type="submission" date="2023-04" db="EMBL/GenBank/DDBJ databases">
        <authorList>
            <consortium name="ELIXIR-Norway"/>
        </authorList>
    </citation>
    <scope>NUCLEOTIDE SEQUENCE [LARGE SCALE GENOMIC DNA]</scope>
</reference>
<name>A0ABN8ZXY8_RANTA</name>